<name>A0A081NKE0_9GAMM</name>
<keyword evidence="1" id="KW-1133">Transmembrane helix</keyword>
<dbReference type="eggNOG" id="COG2860">
    <property type="taxonomic scope" value="Bacteria"/>
</dbReference>
<dbReference type="EMBL" id="JOKH01000001">
    <property type="protein sequence ID" value="KEQ18913.1"/>
    <property type="molecule type" value="Genomic_DNA"/>
</dbReference>
<keyword evidence="3" id="KW-1185">Reference proteome</keyword>
<dbReference type="STRING" id="1137799.GZ78_02345"/>
<keyword evidence="1" id="KW-0472">Membrane</keyword>
<comment type="caution">
    <text evidence="2">The sequence shown here is derived from an EMBL/GenBank/DDBJ whole genome shotgun (WGS) entry which is preliminary data.</text>
</comment>
<organism evidence="2 3">
    <name type="scientific">Endozoicomonas numazuensis</name>
    <dbReference type="NCBI Taxonomy" id="1137799"/>
    <lineage>
        <taxon>Bacteria</taxon>
        <taxon>Pseudomonadati</taxon>
        <taxon>Pseudomonadota</taxon>
        <taxon>Gammaproteobacteria</taxon>
        <taxon>Oceanospirillales</taxon>
        <taxon>Endozoicomonadaceae</taxon>
        <taxon>Endozoicomonas</taxon>
    </lineage>
</organism>
<keyword evidence="1" id="KW-0812">Transmembrane</keyword>
<accession>A0A081NKE0</accession>
<protein>
    <submittedName>
        <fullName evidence="2">Uncharacterized protein</fullName>
    </submittedName>
</protein>
<evidence type="ECO:0000313" key="3">
    <source>
        <dbReference type="Proteomes" id="UP000028073"/>
    </source>
</evidence>
<sequence length="97" mass="11382">MRIVDLFKQIQWKRWPFFLDFRPGCLFSVSLLVFRKELYASISFIAAWIFFILCMTPLSMTACILITLITGFTARMLAITMNIELPILNFDQKPPKK</sequence>
<dbReference type="Proteomes" id="UP000028073">
    <property type="component" value="Unassembled WGS sequence"/>
</dbReference>
<evidence type="ECO:0000256" key="1">
    <source>
        <dbReference type="SAM" id="Phobius"/>
    </source>
</evidence>
<proteinExistence type="predicted"/>
<dbReference type="AlphaFoldDB" id="A0A081NKE0"/>
<evidence type="ECO:0000313" key="2">
    <source>
        <dbReference type="EMBL" id="KEQ18913.1"/>
    </source>
</evidence>
<gene>
    <name evidence="2" type="ORF">GZ78_02345</name>
</gene>
<reference evidence="2 3" key="1">
    <citation type="submission" date="2014-06" db="EMBL/GenBank/DDBJ databases">
        <title>Whole Genome Sequences of Three Symbiotic Endozoicomonas Bacteria.</title>
        <authorList>
            <person name="Neave M.J."/>
            <person name="Apprill A."/>
            <person name="Voolstra C.R."/>
        </authorList>
    </citation>
    <scope>NUCLEOTIDE SEQUENCE [LARGE SCALE GENOMIC DNA]</scope>
    <source>
        <strain evidence="2 3">DSM 25634</strain>
    </source>
</reference>
<feature type="transmembrane region" description="Helical" evidence="1">
    <location>
        <begin position="38"/>
        <end position="58"/>
    </location>
</feature>